<sequence>DFWKLGEQPLCYLYPCPGPRCCCNSPGQEHGEAAALGLCPRQSPRSLCSPDLTGKVFVFPRESATDHVKLITKLEKPLQNFTLCFRAYSDLSRGYSLFSYNLQGKDNELLVFKHRIGEYSLYIGKTKVTFKVREVFPRPVHICTSWESSTGIAEFWINGEPLVKKGLRQGYSVGAYPRIVLGQEQDSYGGGFDKTQSFVGEIGDLYMWGSVLSPNEIRLVYQGLSFPHPTILDWQALNYEMNGYVVIKPRVWS</sequence>
<evidence type="ECO:0000313" key="14">
    <source>
        <dbReference type="Proteomes" id="UP000694571"/>
    </source>
</evidence>
<comment type="subunit">
    <text evidence="10">Homopentamer. Pentraxin (or pentaxin) have a discoid arrangement of 5 non-covalently bound subunits.</text>
</comment>
<evidence type="ECO:0000256" key="1">
    <source>
        <dbReference type="ARBA" id="ARBA00001913"/>
    </source>
</evidence>
<evidence type="ECO:0000259" key="12">
    <source>
        <dbReference type="PROSITE" id="PS51828"/>
    </source>
</evidence>
<dbReference type="SMART" id="SM00159">
    <property type="entry name" value="PTX"/>
    <property type="match status" value="1"/>
</dbReference>
<evidence type="ECO:0000256" key="11">
    <source>
        <dbReference type="PROSITE-ProRule" id="PRU01172"/>
    </source>
</evidence>
<dbReference type="PROSITE" id="PS51828">
    <property type="entry name" value="PTX_2"/>
    <property type="match status" value="1"/>
</dbReference>
<keyword evidence="5" id="KW-0732">Signal</keyword>
<evidence type="ECO:0000256" key="6">
    <source>
        <dbReference type="ARBA" id="ARBA00022837"/>
    </source>
</evidence>
<evidence type="ECO:0000256" key="8">
    <source>
        <dbReference type="ARBA" id="ARBA00023180"/>
    </source>
</evidence>
<dbReference type="Pfam" id="PF00354">
    <property type="entry name" value="Pentaxin"/>
    <property type="match status" value="1"/>
</dbReference>
<dbReference type="InterPro" id="IPR051005">
    <property type="entry name" value="Pentraxin_domain"/>
</dbReference>
<dbReference type="GO" id="GO:0046872">
    <property type="term" value="F:metal ion binding"/>
    <property type="evidence" value="ECO:0007669"/>
    <property type="project" value="UniProtKB-KW"/>
</dbReference>
<dbReference type="PANTHER" id="PTHR45869">
    <property type="entry name" value="C-REACTIVE PROTEIN-RELATED"/>
    <property type="match status" value="1"/>
</dbReference>
<evidence type="ECO:0000256" key="7">
    <source>
        <dbReference type="ARBA" id="ARBA00023157"/>
    </source>
</evidence>
<dbReference type="PROSITE" id="PS00289">
    <property type="entry name" value="PTX_1"/>
    <property type="match status" value="1"/>
</dbReference>
<evidence type="ECO:0000256" key="5">
    <source>
        <dbReference type="ARBA" id="ARBA00022729"/>
    </source>
</evidence>
<dbReference type="InterPro" id="IPR030476">
    <property type="entry name" value="Pentaxin_CS"/>
</dbReference>
<name>A0A8D1K4Z5_PIG</name>
<keyword evidence="3" id="KW-0964">Secreted</keyword>
<organism evidence="13 14">
    <name type="scientific">Sus scrofa</name>
    <name type="common">Pig</name>
    <dbReference type="NCBI Taxonomy" id="9823"/>
    <lineage>
        <taxon>Eukaryota</taxon>
        <taxon>Metazoa</taxon>
        <taxon>Chordata</taxon>
        <taxon>Craniata</taxon>
        <taxon>Vertebrata</taxon>
        <taxon>Euteleostomi</taxon>
        <taxon>Mammalia</taxon>
        <taxon>Eutheria</taxon>
        <taxon>Laurasiatheria</taxon>
        <taxon>Artiodactyla</taxon>
        <taxon>Suina</taxon>
        <taxon>Suidae</taxon>
        <taxon>Sus</taxon>
    </lineage>
</organism>
<dbReference type="PRINTS" id="PR00895">
    <property type="entry name" value="PENTAXIN"/>
</dbReference>
<dbReference type="FunFam" id="2.60.120.200:FF:000070">
    <property type="entry name" value="Serum amyloid P-component"/>
    <property type="match status" value="1"/>
</dbReference>
<evidence type="ECO:0000256" key="2">
    <source>
        <dbReference type="ARBA" id="ARBA00004613"/>
    </source>
</evidence>
<feature type="domain" description="Pentraxin (PTX)" evidence="12">
    <location>
        <begin position="53"/>
        <end position="253"/>
    </location>
</feature>
<dbReference type="GO" id="GO:0005576">
    <property type="term" value="C:extracellular region"/>
    <property type="evidence" value="ECO:0007669"/>
    <property type="project" value="UniProtKB-SubCell"/>
</dbReference>
<keyword evidence="7 11" id="KW-1015">Disulfide bond</keyword>
<evidence type="ECO:0000256" key="3">
    <source>
        <dbReference type="ARBA" id="ARBA00022525"/>
    </source>
</evidence>
<keyword evidence="4" id="KW-0479">Metal-binding</keyword>
<dbReference type="Proteomes" id="UP000694571">
    <property type="component" value="Unplaced"/>
</dbReference>
<dbReference type="PANTHER" id="PTHR45869:SF5">
    <property type="entry name" value="SERUM AMYLOID P-COMPONENT"/>
    <property type="match status" value="1"/>
</dbReference>
<dbReference type="CDD" id="cd00152">
    <property type="entry name" value="PTX"/>
    <property type="match status" value="1"/>
</dbReference>
<evidence type="ECO:0000256" key="9">
    <source>
        <dbReference type="ARBA" id="ARBA00038102"/>
    </source>
</evidence>
<dbReference type="Gene3D" id="2.60.120.200">
    <property type="match status" value="1"/>
</dbReference>
<dbReference type="InterPro" id="IPR001759">
    <property type="entry name" value="PTX_dom"/>
</dbReference>
<comment type="cofactor">
    <cofactor evidence="1">
        <name>Ca(2+)</name>
        <dbReference type="ChEBI" id="CHEBI:29108"/>
    </cofactor>
</comment>
<dbReference type="InterPro" id="IPR013320">
    <property type="entry name" value="ConA-like_dom_sf"/>
</dbReference>
<feature type="disulfide bond" evidence="11">
    <location>
        <begin position="84"/>
        <end position="143"/>
    </location>
</feature>
<dbReference type="SUPFAM" id="SSF49899">
    <property type="entry name" value="Concanavalin A-like lectins/glucanases"/>
    <property type="match status" value="1"/>
</dbReference>
<dbReference type="Ensembl" id="ENSSSCT00050015945.1">
    <property type="protein sequence ID" value="ENSSSCP00050006528.1"/>
    <property type="gene ID" value="ENSSSCG00050011849.1"/>
</dbReference>
<evidence type="ECO:0000256" key="4">
    <source>
        <dbReference type="ARBA" id="ARBA00022723"/>
    </source>
</evidence>
<protein>
    <recommendedName>
        <fullName evidence="12">Pentraxin (PTX) domain-containing protein</fullName>
    </recommendedName>
</protein>
<reference evidence="13" key="1">
    <citation type="submission" date="2025-08" db="UniProtKB">
        <authorList>
            <consortium name="Ensembl"/>
        </authorList>
    </citation>
    <scope>IDENTIFICATION</scope>
</reference>
<accession>A0A8D1K4Z5</accession>
<evidence type="ECO:0000313" key="13">
    <source>
        <dbReference type="Ensembl" id="ENSSSCP00050006528.1"/>
    </source>
</evidence>
<dbReference type="AlphaFoldDB" id="A0A8D1K4Z5"/>
<comment type="similarity">
    <text evidence="9">Belongs to the pentraxin family.</text>
</comment>
<evidence type="ECO:0000256" key="10">
    <source>
        <dbReference type="ARBA" id="ARBA00038645"/>
    </source>
</evidence>
<comment type="subcellular location">
    <subcellularLocation>
        <location evidence="2">Secreted</location>
    </subcellularLocation>
</comment>
<proteinExistence type="inferred from homology"/>
<keyword evidence="6" id="KW-0106">Calcium</keyword>
<keyword evidence="8" id="KW-0325">Glycoprotein</keyword>